<dbReference type="EMBL" id="CM042029">
    <property type="protein sequence ID" value="KAI3796299.1"/>
    <property type="molecule type" value="Genomic_DNA"/>
</dbReference>
<reference evidence="1 2" key="2">
    <citation type="journal article" date="2022" name="Mol. Ecol. Resour.">
        <title>The genomes of chicory, endive, great burdock and yacon provide insights into Asteraceae paleo-polyploidization history and plant inulin production.</title>
        <authorList>
            <person name="Fan W."/>
            <person name="Wang S."/>
            <person name="Wang H."/>
            <person name="Wang A."/>
            <person name="Jiang F."/>
            <person name="Liu H."/>
            <person name="Zhao H."/>
            <person name="Xu D."/>
            <person name="Zhang Y."/>
        </authorList>
    </citation>
    <scope>NUCLEOTIDE SEQUENCE [LARGE SCALE GENOMIC DNA]</scope>
    <source>
        <strain evidence="2">cv. Yunnan</strain>
        <tissue evidence="1">Leaves</tissue>
    </source>
</reference>
<protein>
    <submittedName>
        <fullName evidence="1">Uncharacterized protein</fullName>
    </submittedName>
</protein>
<evidence type="ECO:0000313" key="1">
    <source>
        <dbReference type="EMBL" id="KAI3796299.1"/>
    </source>
</evidence>
<evidence type="ECO:0000313" key="2">
    <source>
        <dbReference type="Proteomes" id="UP001056120"/>
    </source>
</evidence>
<name>A0ACB9HK42_9ASTR</name>
<keyword evidence="2" id="KW-1185">Reference proteome</keyword>
<sequence>MAYYPQRLEKLYMLNMPWFFTSCWKIVSRVLEKSTSEKIVMVTNEKGRKQLIEEVGKEVLPEELGGNAKVLVPLQDVQVQVPPT</sequence>
<organism evidence="1 2">
    <name type="scientific">Smallanthus sonchifolius</name>
    <dbReference type="NCBI Taxonomy" id="185202"/>
    <lineage>
        <taxon>Eukaryota</taxon>
        <taxon>Viridiplantae</taxon>
        <taxon>Streptophyta</taxon>
        <taxon>Embryophyta</taxon>
        <taxon>Tracheophyta</taxon>
        <taxon>Spermatophyta</taxon>
        <taxon>Magnoliopsida</taxon>
        <taxon>eudicotyledons</taxon>
        <taxon>Gunneridae</taxon>
        <taxon>Pentapetalae</taxon>
        <taxon>asterids</taxon>
        <taxon>campanulids</taxon>
        <taxon>Asterales</taxon>
        <taxon>Asteraceae</taxon>
        <taxon>Asteroideae</taxon>
        <taxon>Heliantheae alliance</taxon>
        <taxon>Millerieae</taxon>
        <taxon>Smallanthus</taxon>
    </lineage>
</organism>
<dbReference type="Proteomes" id="UP001056120">
    <property type="component" value="Linkage Group LG12"/>
</dbReference>
<comment type="caution">
    <text evidence="1">The sequence shown here is derived from an EMBL/GenBank/DDBJ whole genome shotgun (WGS) entry which is preliminary data.</text>
</comment>
<proteinExistence type="predicted"/>
<gene>
    <name evidence="1" type="ORF">L1987_38966</name>
</gene>
<reference evidence="2" key="1">
    <citation type="journal article" date="2022" name="Mol. Ecol. Resour.">
        <title>The genomes of chicory, endive, great burdock and yacon provide insights into Asteraceae palaeo-polyploidization history and plant inulin production.</title>
        <authorList>
            <person name="Fan W."/>
            <person name="Wang S."/>
            <person name="Wang H."/>
            <person name="Wang A."/>
            <person name="Jiang F."/>
            <person name="Liu H."/>
            <person name="Zhao H."/>
            <person name="Xu D."/>
            <person name="Zhang Y."/>
        </authorList>
    </citation>
    <scope>NUCLEOTIDE SEQUENCE [LARGE SCALE GENOMIC DNA]</scope>
    <source>
        <strain evidence="2">cv. Yunnan</strain>
    </source>
</reference>
<accession>A0ACB9HK42</accession>